<dbReference type="PANTHER" id="PTHR35145">
    <property type="entry name" value="CYTOPLASMIC PROTEIN-RELATED"/>
    <property type="match status" value="1"/>
</dbReference>
<dbReference type="InterPro" id="IPR058532">
    <property type="entry name" value="YjbR/MT2646/Rv2570-like"/>
</dbReference>
<dbReference type="AlphaFoldDB" id="A0A1G8B512"/>
<dbReference type="RefSeq" id="WP_091169296.1">
    <property type="nucleotide sequence ID" value="NZ_FNCG01000008.1"/>
</dbReference>
<proteinExistence type="predicted"/>
<organism evidence="1 2">
    <name type="scientific">Mucilaginibacter gossypii</name>
    <dbReference type="NCBI Taxonomy" id="551996"/>
    <lineage>
        <taxon>Bacteria</taxon>
        <taxon>Pseudomonadati</taxon>
        <taxon>Bacteroidota</taxon>
        <taxon>Sphingobacteriia</taxon>
        <taxon>Sphingobacteriales</taxon>
        <taxon>Sphingobacteriaceae</taxon>
        <taxon>Mucilaginibacter</taxon>
    </lineage>
</organism>
<gene>
    <name evidence="1" type="ORF">SAMN05192573_10881</name>
</gene>
<name>A0A1G8B512_9SPHI</name>
<reference evidence="2" key="1">
    <citation type="submission" date="2016-10" db="EMBL/GenBank/DDBJ databases">
        <authorList>
            <person name="Varghese N."/>
            <person name="Submissions S."/>
        </authorList>
    </citation>
    <scope>NUCLEOTIDE SEQUENCE [LARGE SCALE GENOMIC DNA]</scope>
    <source>
        <strain evidence="2">Gh-67</strain>
    </source>
</reference>
<dbReference type="SUPFAM" id="SSF142906">
    <property type="entry name" value="YjbR-like"/>
    <property type="match status" value="1"/>
</dbReference>
<dbReference type="Gene3D" id="3.90.1150.30">
    <property type="match status" value="1"/>
</dbReference>
<accession>A0A1G8B512</accession>
<sequence length="121" mass="13922">MNIEELRDYCLQKPGATEGFPFGADTLVFKIAEKIFLLTGLQTGDRFNVKCDPEWAVELRERYPEVQPGYHMNKKMWNTVQMNGALTRKQICEMIDHSYNEVVKSLPKKVQAEIAELQAKA</sequence>
<dbReference type="InterPro" id="IPR007351">
    <property type="entry name" value="YjbR"/>
</dbReference>
<evidence type="ECO:0000313" key="2">
    <source>
        <dbReference type="Proteomes" id="UP000199705"/>
    </source>
</evidence>
<protein>
    <submittedName>
        <fullName evidence="1">Predicted DNA-binding protein, MmcQ/YjbR family</fullName>
    </submittedName>
</protein>
<keyword evidence="1" id="KW-0238">DNA-binding</keyword>
<keyword evidence="2" id="KW-1185">Reference proteome</keyword>
<dbReference type="GO" id="GO:0003677">
    <property type="term" value="F:DNA binding"/>
    <property type="evidence" value="ECO:0007669"/>
    <property type="project" value="UniProtKB-KW"/>
</dbReference>
<dbReference type="PANTHER" id="PTHR35145:SF1">
    <property type="entry name" value="CYTOPLASMIC PROTEIN"/>
    <property type="match status" value="1"/>
</dbReference>
<dbReference type="EMBL" id="FNCG01000008">
    <property type="protein sequence ID" value="SDH28235.1"/>
    <property type="molecule type" value="Genomic_DNA"/>
</dbReference>
<dbReference type="Proteomes" id="UP000199705">
    <property type="component" value="Unassembled WGS sequence"/>
</dbReference>
<dbReference type="InterPro" id="IPR038056">
    <property type="entry name" value="YjbR-like_sf"/>
</dbReference>
<dbReference type="STRING" id="551996.SAMN05192573_10881"/>
<evidence type="ECO:0000313" key="1">
    <source>
        <dbReference type="EMBL" id="SDH28235.1"/>
    </source>
</evidence>
<dbReference type="Pfam" id="PF04237">
    <property type="entry name" value="YjbR"/>
    <property type="match status" value="1"/>
</dbReference>